<gene>
    <name evidence="2" type="ORF">U9M48_042279</name>
</gene>
<dbReference type="GO" id="GO:0015074">
    <property type="term" value="P:DNA integration"/>
    <property type="evidence" value="ECO:0007669"/>
    <property type="project" value="InterPro"/>
</dbReference>
<dbReference type="Pfam" id="PF24626">
    <property type="entry name" value="SH3_Tf2-1"/>
    <property type="match status" value="1"/>
</dbReference>
<name>A0AAQ3XF22_PASNO</name>
<dbReference type="EMBL" id="CP144754">
    <property type="protein sequence ID" value="WVZ96673.1"/>
    <property type="molecule type" value="Genomic_DNA"/>
</dbReference>
<dbReference type="PANTHER" id="PTHR37984">
    <property type="entry name" value="PROTEIN CBG26694"/>
    <property type="match status" value="1"/>
</dbReference>
<reference evidence="2 3" key="1">
    <citation type="submission" date="2024-02" db="EMBL/GenBank/DDBJ databases">
        <title>High-quality chromosome-scale genome assembly of Pensacola bahiagrass (Paspalum notatum Flugge var. saurae).</title>
        <authorList>
            <person name="Vega J.M."/>
            <person name="Podio M."/>
            <person name="Orjuela J."/>
            <person name="Siena L.A."/>
            <person name="Pessino S.C."/>
            <person name="Combes M.C."/>
            <person name="Mariac C."/>
            <person name="Albertini E."/>
            <person name="Pupilli F."/>
            <person name="Ortiz J.P.A."/>
            <person name="Leblanc O."/>
        </authorList>
    </citation>
    <scope>NUCLEOTIDE SEQUENCE [LARGE SCALE GENOMIC DNA]</scope>
    <source>
        <strain evidence="2">R1</strain>
        <tissue evidence="2">Leaf</tissue>
    </source>
</reference>
<dbReference type="Proteomes" id="UP001341281">
    <property type="component" value="Chromosome 10"/>
</dbReference>
<dbReference type="PROSITE" id="PS50994">
    <property type="entry name" value="INTEGRASE"/>
    <property type="match status" value="1"/>
</dbReference>
<dbReference type="InterPro" id="IPR050951">
    <property type="entry name" value="Retrovirus_Pol_polyprotein"/>
</dbReference>
<dbReference type="InterPro" id="IPR012337">
    <property type="entry name" value="RNaseH-like_sf"/>
</dbReference>
<organism evidence="2 3">
    <name type="scientific">Paspalum notatum var. saurae</name>
    <dbReference type="NCBI Taxonomy" id="547442"/>
    <lineage>
        <taxon>Eukaryota</taxon>
        <taxon>Viridiplantae</taxon>
        <taxon>Streptophyta</taxon>
        <taxon>Embryophyta</taxon>
        <taxon>Tracheophyta</taxon>
        <taxon>Spermatophyta</taxon>
        <taxon>Magnoliopsida</taxon>
        <taxon>Liliopsida</taxon>
        <taxon>Poales</taxon>
        <taxon>Poaceae</taxon>
        <taxon>PACMAD clade</taxon>
        <taxon>Panicoideae</taxon>
        <taxon>Andropogonodae</taxon>
        <taxon>Paspaleae</taxon>
        <taxon>Paspalinae</taxon>
        <taxon>Paspalum</taxon>
    </lineage>
</organism>
<evidence type="ECO:0000313" key="2">
    <source>
        <dbReference type="EMBL" id="WVZ96673.1"/>
    </source>
</evidence>
<dbReference type="AlphaFoldDB" id="A0AAQ3XF22"/>
<sequence>MDFISGFDSIWVIVDRLLKVAHFIPIKERYTDQDLAELFMSRIIRLHGVPKRILSDRGTQFTSRFWKKLHEAMGAKLDFSSVYHPQTNGQTERLNQILEDMLRAYTLNKSLSYAEFSYNNTYQASLKKAPFEVLYNRRCRTPLLWDQVSEKVVFGPDMIKEAERQVQKVRNNLKVAQSRQKSYADHRRRELTFEIGDHVYLKVSPIRGLRRFKVKGKLAPRYIGSFWIVDKKGAVEYQLELPAQLSGVHDVFHVSQLKKCLRVPEEQIPLEEVDTQEDLTYSEYPVKLLEVSERVTRNKKIKMCKHRTEAEANWEREDDLKTKDPHLFFLLES</sequence>
<dbReference type="InterPro" id="IPR036397">
    <property type="entry name" value="RNaseH_sf"/>
</dbReference>
<proteinExistence type="predicted"/>
<accession>A0AAQ3XF22</accession>
<evidence type="ECO:0000259" key="1">
    <source>
        <dbReference type="PROSITE" id="PS50994"/>
    </source>
</evidence>
<dbReference type="SUPFAM" id="SSF53098">
    <property type="entry name" value="Ribonuclease H-like"/>
    <property type="match status" value="1"/>
</dbReference>
<evidence type="ECO:0000313" key="3">
    <source>
        <dbReference type="Proteomes" id="UP001341281"/>
    </source>
</evidence>
<dbReference type="InterPro" id="IPR001584">
    <property type="entry name" value="Integrase_cat-core"/>
</dbReference>
<keyword evidence="3" id="KW-1185">Reference proteome</keyword>
<dbReference type="PANTHER" id="PTHR37984:SF15">
    <property type="entry name" value="INTEGRASE CATALYTIC DOMAIN-CONTAINING PROTEIN"/>
    <property type="match status" value="1"/>
</dbReference>
<dbReference type="InterPro" id="IPR056924">
    <property type="entry name" value="SH3_Tf2-1"/>
</dbReference>
<dbReference type="GO" id="GO:0003676">
    <property type="term" value="F:nucleic acid binding"/>
    <property type="evidence" value="ECO:0007669"/>
    <property type="project" value="InterPro"/>
</dbReference>
<feature type="domain" description="Integrase catalytic" evidence="1">
    <location>
        <begin position="1"/>
        <end position="157"/>
    </location>
</feature>
<protein>
    <recommendedName>
        <fullName evidence="1">Integrase catalytic domain-containing protein</fullName>
    </recommendedName>
</protein>
<dbReference type="Gene3D" id="3.30.420.10">
    <property type="entry name" value="Ribonuclease H-like superfamily/Ribonuclease H"/>
    <property type="match status" value="1"/>
</dbReference>